<feature type="region of interest" description="Disordered" evidence="2">
    <location>
        <begin position="1"/>
        <end position="30"/>
    </location>
</feature>
<dbReference type="PANTHER" id="PTHR33026">
    <property type="entry name" value="OS06G0360600 PROTEIN"/>
    <property type="match status" value="1"/>
</dbReference>
<sequence>MEASSSAPAAGSGRGQEASSSGRGSGVDLSGITRRAWKGSDVVQQDIDWLYRSRRIPAQVSCRIPRDEVEPDPEPGEFVVFVSHFERGFDLPASDFFREFLDFYKLQPHHLPGNAIFYLSCYVSFMEAYIGLLPTKEAFARFFNLRINSVQGRDIPKPKPPVRCGSCIVGSRQGSPFFKFSGLDSCSTWQETFFYARDRFPRIDAEARAPCERRYLDEVDPDPYVVWTKNKMGRTHTPRPDAPSASANPQVVERAVPIQAEVGHEFLEKLTLQGRKKKAPTPEAGSSEAPPAKRSRQEVIGGRKVSTKHYRKREMPVATGPTLKISKSASGMRPESSEDATRTSTPPQPSPKNKKKKTDASSPSKAVPDSSEPASSAPAKDAPEAPAPTKTTPTPPPATSAGTPAASTPTPPESGKLTAQQLATVVNAATTPSSGSQKLVMHAGHAAVVASETASAQVGRITEFQRQGADLGHLLDYAEKWNRADLTPATRGLGKDKLSVVDPSGPRSTGQHFGWLRRAAKEFDNAWHDASSNVTSTLDTRKQLFEELMWEHRELSEAHGKCQASIEALKAQLTALQAEKEQLVTAHREMKEQAMQASLRHARELEEVKAEAEAKLDEALKEYMNSTAVLRTELEEETVARKAAQDRLALLKDEQREYDRLVVQTDALALRLFPDSQGHAHKKVAERRTAQKMTNPDAPWDPYDHLVALSARVQHMRSVDRHLADLPEVDIQICKVLWPEEPVPANVTLTADRLKDAGWRIREWKCSTAHAGADAALRIACSWYDDLDLDAFHALRGDSPADKDPARVAKRQDRAYRIAEFAHVRTFIPPPPDVKDALSNDEEDEDAEEDAVDPEEGDAPPEAPEAGAQPPIA</sequence>
<keyword evidence="1" id="KW-0175">Coiled coil</keyword>
<feature type="compositionally biased region" description="Low complexity" evidence="2">
    <location>
        <begin position="864"/>
        <end position="873"/>
    </location>
</feature>
<feature type="compositionally biased region" description="Acidic residues" evidence="2">
    <location>
        <begin position="839"/>
        <end position="859"/>
    </location>
</feature>
<evidence type="ECO:0000313" key="4">
    <source>
        <dbReference type="EMBL" id="KAK1601201.1"/>
    </source>
</evidence>
<evidence type="ECO:0000256" key="2">
    <source>
        <dbReference type="SAM" id="MobiDB-lite"/>
    </source>
</evidence>
<feature type="compositionally biased region" description="Low complexity" evidence="2">
    <location>
        <begin position="360"/>
        <end position="380"/>
    </location>
</feature>
<organism evidence="4 5">
    <name type="scientific">Lolium multiflorum</name>
    <name type="common">Italian ryegrass</name>
    <name type="synonym">Lolium perenne subsp. multiflorum</name>
    <dbReference type="NCBI Taxonomy" id="4521"/>
    <lineage>
        <taxon>Eukaryota</taxon>
        <taxon>Viridiplantae</taxon>
        <taxon>Streptophyta</taxon>
        <taxon>Embryophyta</taxon>
        <taxon>Tracheophyta</taxon>
        <taxon>Spermatophyta</taxon>
        <taxon>Magnoliopsida</taxon>
        <taxon>Liliopsida</taxon>
        <taxon>Poales</taxon>
        <taxon>Poaceae</taxon>
        <taxon>BOP clade</taxon>
        <taxon>Pooideae</taxon>
        <taxon>Poodae</taxon>
        <taxon>Poeae</taxon>
        <taxon>Poeae Chloroplast Group 2 (Poeae type)</taxon>
        <taxon>Loliodinae</taxon>
        <taxon>Loliinae</taxon>
        <taxon>Lolium</taxon>
    </lineage>
</organism>
<dbReference type="InterPro" id="IPR007321">
    <property type="entry name" value="Transposase_28"/>
</dbReference>
<feature type="region of interest" description="Disordered" evidence="2">
    <location>
        <begin position="271"/>
        <end position="417"/>
    </location>
</feature>
<keyword evidence="5" id="KW-1185">Reference proteome</keyword>
<dbReference type="Proteomes" id="UP001231189">
    <property type="component" value="Unassembled WGS sequence"/>
</dbReference>
<feature type="coiled-coil region" evidence="1">
    <location>
        <begin position="559"/>
        <end position="661"/>
    </location>
</feature>
<name>A0AAD8QEI0_LOLMU</name>
<protein>
    <recommendedName>
        <fullName evidence="3">Transposase (putative) gypsy type domain-containing protein</fullName>
    </recommendedName>
</protein>
<dbReference type="EMBL" id="JAUUTY010000484">
    <property type="protein sequence ID" value="KAK1601201.1"/>
    <property type="molecule type" value="Genomic_DNA"/>
</dbReference>
<evidence type="ECO:0000259" key="3">
    <source>
        <dbReference type="Pfam" id="PF04195"/>
    </source>
</evidence>
<feature type="compositionally biased region" description="Low complexity" evidence="2">
    <location>
        <begin position="399"/>
        <end position="408"/>
    </location>
</feature>
<feature type="region of interest" description="Disordered" evidence="2">
    <location>
        <begin position="827"/>
        <end position="873"/>
    </location>
</feature>
<dbReference type="Pfam" id="PF04195">
    <property type="entry name" value="Transposase_28"/>
    <property type="match status" value="1"/>
</dbReference>
<evidence type="ECO:0000256" key="1">
    <source>
        <dbReference type="SAM" id="Coils"/>
    </source>
</evidence>
<feature type="domain" description="Transposase (putative) gypsy type" evidence="3">
    <location>
        <begin position="79"/>
        <end position="146"/>
    </location>
</feature>
<feature type="compositionally biased region" description="Low complexity" evidence="2">
    <location>
        <begin position="1"/>
        <end position="11"/>
    </location>
</feature>
<dbReference type="AlphaFoldDB" id="A0AAD8QEI0"/>
<accession>A0AAD8QEI0</accession>
<comment type="caution">
    <text evidence="4">The sequence shown here is derived from an EMBL/GenBank/DDBJ whole genome shotgun (WGS) entry which is preliminary data.</text>
</comment>
<gene>
    <name evidence="4" type="ORF">QYE76_018200</name>
</gene>
<reference evidence="4" key="1">
    <citation type="submission" date="2023-07" db="EMBL/GenBank/DDBJ databases">
        <title>A chromosome-level genome assembly of Lolium multiflorum.</title>
        <authorList>
            <person name="Chen Y."/>
            <person name="Copetti D."/>
            <person name="Kolliker R."/>
            <person name="Studer B."/>
        </authorList>
    </citation>
    <scope>NUCLEOTIDE SEQUENCE</scope>
    <source>
        <strain evidence="4">02402/16</strain>
        <tissue evidence="4">Leaf</tissue>
    </source>
</reference>
<dbReference type="PANTHER" id="PTHR33026:SF7">
    <property type="entry name" value="OS03G0100275 PROTEIN"/>
    <property type="match status" value="1"/>
</dbReference>
<proteinExistence type="predicted"/>
<evidence type="ECO:0000313" key="5">
    <source>
        <dbReference type="Proteomes" id="UP001231189"/>
    </source>
</evidence>